<keyword evidence="3" id="KW-0479">Metal-binding</keyword>
<proteinExistence type="inferred from homology"/>
<sequence>MQKRRRNRNGGGVSCQDCGNQAKKECPHMRCRTCCKSRGFQCETHVNSTWIPLAIRQERELYLTARQHAQNSRRVVQNSTWTRSVQDHDQNLNMVNQVASAGASCQDCGNQAKKECPHMRCRTCCKSRKFQCETHVNSTWIPLAIRQERKLYLTARQHDQNSRHVVENSKRTRSVQDHDQNLNMVNQVASAGAIAYNFSSGTKNDAGVCGVEARRSDGGKLNPTSVLASSETSNPYIPALNSYWKGSFNLPNGHENLNDVFMAHPPSRVHMKVYEAMMNMPESINFELAPQELYMQMFSDSLPNKDDIGLYFFPSLKKRSENNMALTDFLWSKNLLMKSVVGGVELLVFSSKFLKPCSQEFEGNCFLWGVFRCPKDSKNAADAPLLLQVKCEPCDDIPPGFKKICEP</sequence>
<dbReference type="EMBL" id="PKPP01000667">
    <property type="protein sequence ID" value="PWA89967.1"/>
    <property type="molecule type" value="Genomic_DNA"/>
</dbReference>
<keyword evidence="6" id="KW-0010">Activator</keyword>
<dbReference type="Pfam" id="PF23121">
    <property type="entry name" value="SPOC_AIPP2"/>
    <property type="match status" value="1"/>
</dbReference>
<dbReference type="GO" id="GO:0046872">
    <property type="term" value="F:metal ion binding"/>
    <property type="evidence" value="ECO:0007669"/>
    <property type="project" value="UniProtKB-KW"/>
</dbReference>
<dbReference type="Proteomes" id="UP000245207">
    <property type="component" value="Unassembled WGS sequence"/>
</dbReference>
<keyword evidence="4" id="KW-0862">Zinc</keyword>
<comment type="subcellular location">
    <subcellularLocation>
        <location evidence="1">Nucleus</location>
    </subcellularLocation>
</comment>
<keyword evidence="7" id="KW-0539">Nucleus</keyword>
<dbReference type="InterPro" id="IPR007818">
    <property type="entry name" value="SHI"/>
</dbReference>
<evidence type="ECO:0000313" key="10">
    <source>
        <dbReference type="Proteomes" id="UP000245207"/>
    </source>
</evidence>
<protein>
    <submittedName>
        <fullName evidence="9">Zinc finger, RING/FYVE/PHD-type</fullName>
    </submittedName>
</protein>
<accession>A0A2U1PW86</accession>
<gene>
    <name evidence="9" type="ORF">CTI12_AA060070</name>
</gene>
<evidence type="ECO:0000256" key="4">
    <source>
        <dbReference type="ARBA" id="ARBA00022833"/>
    </source>
</evidence>
<dbReference type="STRING" id="35608.A0A2U1PW86"/>
<reference evidence="9 10" key="1">
    <citation type="journal article" date="2018" name="Mol. Plant">
        <title>The genome of Artemisia annua provides insight into the evolution of Asteraceae family and artemisinin biosynthesis.</title>
        <authorList>
            <person name="Shen Q."/>
            <person name="Zhang L."/>
            <person name="Liao Z."/>
            <person name="Wang S."/>
            <person name="Yan T."/>
            <person name="Shi P."/>
            <person name="Liu M."/>
            <person name="Fu X."/>
            <person name="Pan Q."/>
            <person name="Wang Y."/>
            <person name="Lv Z."/>
            <person name="Lu X."/>
            <person name="Zhang F."/>
            <person name="Jiang W."/>
            <person name="Ma Y."/>
            <person name="Chen M."/>
            <person name="Hao X."/>
            <person name="Li L."/>
            <person name="Tang Y."/>
            <person name="Lv G."/>
            <person name="Zhou Y."/>
            <person name="Sun X."/>
            <person name="Brodelius P.E."/>
            <person name="Rose J.K.C."/>
            <person name="Tang K."/>
        </authorList>
    </citation>
    <scope>NUCLEOTIDE SEQUENCE [LARGE SCALE GENOMIC DNA]</scope>
    <source>
        <strain evidence="10">cv. Huhao1</strain>
        <tissue evidence="9">Leaf</tissue>
    </source>
</reference>
<comment type="caution">
    <text evidence="9">The sequence shown here is derived from an EMBL/GenBank/DDBJ whole genome shotgun (WGS) entry which is preliminary data.</text>
</comment>
<dbReference type="OrthoDB" id="651601at2759"/>
<dbReference type="NCBIfam" id="TIGR01623">
    <property type="entry name" value="put_zinc_LRP1"/>
    <property type="match status" value="2"/>
</dbReference>
<keyword evidence="10" id="KW-1185">Reference proteome</keyword>
<dbReference type="InterPro" id="IPR006510">
    <property type="entry name" value="Znf_LRP1"/>
</dbReference>
<dbReference type="GO" id="GO:0045893">
    <property type="term" value="P:positive regulation of DNA-templated transcription"/>
    <property type="evidence" value="ECO:0007669"/>
    <property type="project" value="TreeGrafter"/>
</dbReference>
<evidence type="ECO:0000256" key="5">
    <source>
        <dbReference type="ARBA" id="ARBA00023125"/>
    </source>
</evidence>
<dbReference type="PANTHER" id="PTHR31604">
    <property type="entry name" value="PROTEIN LATERAL ROOT PRIMORDIUM 1"/>
    <property type="match status" value="1"/>
</dbReference>
<organism evidence="9 10">
    <name type="scientific">Artemisia annua</name>
    <name type="common">Sweet wormwood</name>
    <dbReference type="NCBI Taxonomy" id="35608"/>
    <lineage>
        <taxon>Eukaryota</taxon>
        <taxon>Viridiplantae</taxon>
        <taxon>Streptophyta</taxon>
        <taxon>Embryophyta</taxon>
        <taxon>Tracheophyta</taxon>
        <taxon>Spermatophyta</taxon>
        <taxon>Magnoliopsida</taxon>
        <taxon>eudicotyledons</taxon>
        <taxon>Gunneridae</taxon>
        <taxon>Pentapetalae</taxon>
        <taxon>asterids</taxon>
        <taxon>campanulids</taxon>
        <taxon>Asterales</taxon>
        <taxon>Asteraceae</taxon>
        <taxon>Asteroideae</taxon>
        <taxon>Anthemideae</taxon>
        <taxon>Artemisiinae</taxon>
        <taxon>Artemisia</taxon>
    </lineage>
</organism>
<name>A0A2U1PW86_ARTAN</name>
<evidence type="ECO:0000256" key="7">
    <source>
        <dbReference type="ARBA" id="ARBA00023242"/>
    </source>
</evidence>
<evidence type="ECO:0000256" key="6">
    <source>
        <dbReference type="ARBA" id="ARBA00023159"/>
    </source>
</evidence>
<feature type="domain" description="AIPP2-like SPOC-like" evidence="8">
    <location>
        <begin position="244"/>
        <end position="371"/>
    </location>
</feature>
<evidence type="ECO:0000256" key="3">
    <source>
        <dbReference type="ARBA" id="ARBA00022723"/>
    </source>
</evidence>
<evidence type="ECO:0000313" key="9">
    <source>
        <dbReference type="EMBL" id="PWA89967.1"/>
    </source>
</evidence>
<dbReference type="AlphaFoldDB" id="A0A2U1PW86"/>
<evidence type="ECO:0000256" key="2">
    <source>
        <dbReference type="ARBA" id="ARBA00006911"/>
    </source>
</evidence>
<dbReference type="InterPro" id="IPR056280">
    <property type="entry name" value="AIPP2-like_SPOC"/>
</dbReference>
<keyword evidence="5" id="KW-0238">DNA-binding</keyword>
<dbReference type="GO" id="GO:0003677">
    <property type="term" value="F:DNA binding"/>
    <property type="evidence" value="ECO:0007669"/>
    <property type="project" value="UniProtKB-KW"/>
</dbReference>
<evidence type="ECO:0000259" key="8">
    <source>
        <dbReference type="Pfam" id="PF23121"/>
    </source>
</evidence>
<comment type="similarity">
    <text evidence="2">Belongs to the SHI protein family.</text>
</comment>
<evidence type="ECO:0000256" key="1">
    <source>
        <dbReference type="ARBA" id="ARBA00004123"/>
    </source>
</evidence>
<dbReference type="PANTHER" id="PTHR31604:SF2">
    <property type="entry name" value="PROTEIN SHI RELATED SEQUENCE 7"/>
    <property type="match status" value="1"/>
</dbReference>
<dbReference type="GO" id="GO:0005634">
    <property type="term" value="C:nucleus"/>
    <property type="evidence" value="ECO:0007669"/>
    <property type="project" value="UniProtKB-SubCell"/>
</dbReference>
<dbReference type="Pfam" id="PF05142">
    <property type="entry name" value="DUF702"/>
    <property type="match status" value="2"/>
</dbReference>
<dbReference type="GO" id="GO:0003700">
    <property type="term" value="F:DNA-binding transcription factor activity"/>
    <property type="evidence" value="ECO:0007669"/>
    <property type="project" value="InterPro"/>
</dbReference>